<dbReference type="PANTHER" id="PTHR22855:SF13">
    <property type="entry name" value="METHYLCROTONOYL-COA CARBOXYLASE BETA CHAIN, MITOCHONDRIAL"/>
    <property type="match status" value="1"/>
</dbReference>
<accession>A0A851ELT8</accession>
<evidence type="ECO:0000256" key="1">
    <source>
        <dbReference type="ARBA" id="ARBA00006102"/>
    </source>
</evidence>
<keyword evidence="3" id="KW-1185">Reference proteome</keyword>
<sequence length="54" mass="5925">VMGGEQAATVLATIAKDQKAREGKQLSEADEAALKEPIIRRFEEEGNPYYSSAR</sequence>
<gene>
    <name evidence="2" type="primary">Mccc2</name>
    <name evidence="2" type="ORF">DRYGAM_R13606</name>
</gene>
<dbReference type="EMBL" id="WEIT01030728">
    <property type="protein sequence ID" value="NWI81098.1"/>
    <property type="molecule type" value="Genomic_DNA"/>
</dbReference>
<protein>
    <submittedName>
        <fullName evidence="2">MCCB carboxylase</fullName>
    </submittedName>
</protein>
<organism evidence="2 3">
    <name type="scientific">Dryoscopus gambensis</name>
    <dbReference type="NCBI Taxonomy" id="85069"/>
    <lineage>
        <taxon>Eukaryota</taxon>
        <taxon>Metazoa</taxon>
        <taxon>Chordata</taxon>
        <taxon>Craniata</taxon>
        <taxon>Vertebrata</taxon>
        <taxon>Euteleostomi</taxon>
        <taxon>Archelosauria</taxon>
        <taxon>Archosauria</taxon>
        <taxon>Dinosauria</taxon>
        <taxon>Saurischia</taxon>
        <taxon>Theropoda</taxon>
        <taxon>Coelurosauria</taxon>
        <taxon>Aves</taxon>
        <taxon>Neognathae</taxon>
        <taxon>Neoaves</taxon>
        <taxon>Telluraves</taxon>
        <taxon>Australaves</taxon>
        <taxon>Passeriformes</taxon>
        <taxon>Corvoidea</taxon>
        <taxon>Malaconotidae</taxon>
        <taxon>Dryoscopus</taxon>
    </lineage>
</organism>
<dbReference type="AlphaFoldDB" id="A0A851ELT8"/>
<evidence type="ECO:0000313" key="3">
    <source>
        <dbReference type="Proteomes" id="UP000604080"/>
    </source>
</evidence>
<reference evidence="2" key="1">
    <citation type="submission" date="2019-10" db="EMBL/GenBank/DDBJ databases">
        <title>Bird 10,000 Genomes (B10K) Project - Family phase.</title>
        <authorList>
            <person name="Zhang G."/>
        </authorList>
    </citation>
    <scope>NUCLEOTIDE SEQUENCE</scope>
    <source>
        <strain evidence="2">B10K-DU-002-56</strain>
        <tissue evidence="2">Muscle</tissue>
    </source>
</reference>
<dbReference type="GO" id="GO:0006552">
    <property type="term" value="P:L-leucine catabolic process"/>
    <property type="evidence" value="ECO:0007669"/>
    <property type="project" value="TreeGrafter"/>
</dbReference>
<dbReference type="Gene3D" id="3.90.226.10">
    <property type="entry name" value="2-enoyl-CoA Hydratase, Chain A, domain 1"/>
    <property type="match status" value="1"/>
</dbReference>
<evidence type="ECO:0000313" key="2">
    <source>
        <dbReference type="EMBL" id="NWI81098.1"/>
    </source>
</evidence>
<name>A0A851ELT8_9CORV</name>
<feature type="non-terminal residue" evidence="2">
    <location>
        <position position="54"/>
    </location>
</feature>
<dbReference type="GO" id="GO:0005739">
    <property type="term" value="C:mitochondrion"/>
    <property type="evidence" value="ECO:0007669"/>
    <property type="project" value="TreeGrafter"/>
</dbReference>
<dbReference type="GO" id="GO:1905202">
    <property type="term" value="C:methylcrotonoyl-CoA carboxylase complex"/>
    <property type="evidence" value="ECO:0007669"/>
    <property type="project" value="TreeGrafter"/>
</dbReference>
<dbReference type="Proteomes" id="UP000604080">
    <property type="component" value="Unassembled WGS sequence"/>
</dbReference>
<proteinExistence type="inferred from homology"/>
<dbReference type="PANTHER" id="PTHR22855">
    <property type="entry name" value="ACETYL, PROPIONYL, PYRUVATE, AND GLUTACONYL CARBOXYLASE-RELATED"/>
    <property type="match status" value="1"/>
</dbReference>
<dbReference type="GO" id="GO:0004485">
    <property type="term" value="F:methylcrotonoyl-CoA carboxylase activity"/>
    <property type="evidence" value="ECO:0007669"/>
    <property type="project" value="TreeGrafter"/>
</dbReference>
<comment type="similarity">
    <text evidence="1">Belongs to the AccD/PCCB family.</text>
</comment>
<feature type="non-terminal residue" evidence="2">
    <location>
        <position position="1"/>
    </location>
</feature>
<comment type="caution">
    <text evidence="2">The sequence shown here is derived from an EMBL/GenBank/DDBJ whole genome shotgun (WGS) entry which is preliminary data.</text>
</comment>
<dbReference type="InterPro" id="IPR045190">
    <property type="entry name" value="MCCB/AccD1-like"/>
</dbReference>